<proteinExistence type="predicted"/>
<sequence length="199" mass="21528">MSPSHSQRAPANAGRDRRNRFLLLLIAAIFLGSFVIAGALRFSGWRPAGMKNHGELLQPPGDLRDTQAVLADGGAYPWNPAGRTWRIALAPPAGCAEACVELAASLDTVWQLFGRNADHVHILWIGTPPPDARRNSAWRVLQPDPALIGGLPRHADVTGEAAGVPVYVVDPNGFVILRYAPGFDPGHLRQDMARLLKLK</sequence>
<gene>
    <name evidence="2" type="ORF">GCM10023332_07430</name>
</gene>
<reference evidence="3" key="1">
    <citation type="journal article" date="2019" name="Int. J. Syst. Evol. Microbiol.">
        <title>The Global Catalogue of Microorganisms (GCM) 10K type strain sequencing project: providing services to taxonomists for standard genome sequencing and annotation.</title>
        <authorList>
            <consortium name="The Broad Institute Genomics Platform"/>
            <consortium name="The Broad Institute Genome Sequencing Center for Infectious Disease"/>
            <person name="Wu L."/>
            <person name="Ma J."/>
        </authorList>
    </citation>
    <scope>NUCLEOTIDE SEQUENCE [LARGE SCALE GENOMIC DNA]</scope>
    <source>
        <strain evidence="3">JCM 18392</strain>
    </source>
</reference>
<evidence type="ECO:0000256" key="1">
    <source>
        <dbReference type="SAM" id="Phobius"/>
    </source>
</evidence>
<keyword evidence="1" id="KW-1133">Transmembrane helix</keyword>
<keyword evidence="1" id="KW-0472">Membrane</keyword>
<feature type="transmembrane region" description="Helical" evidence="1">
    <location>
        <begin position="21"/>
        <end position="42"/>
    </location>
</feature>
<evidence type="ECO:0000313" key="3">
    <source>
        <dbReference type="Proteomes" id="UP001501323"/>
    </source>
</evidence>
<dbReference type="RefSeq" id="WP_345294143.1">
    <property type="nucleotide sequence ID" value="NZ_BAABJY010000001.1"/>
</dbReference>
<evidence type="ECO:0008006" key="4">
    <source>
        <dbReference type="Google" id="ProtNLM"/>
    </source>
</evidence>
<dbReference type="EMBL" id="BAABJY010000001">
    <property type="protein sequence ID" value="GAA4858153.1"/>
    <property type="molecule type" value="Genomic_DNA"/>
</dbReference>
<comment type="caution">
    <text evidence="2">The sequence shown here is derived from an EMBL/GenBank/DDBJ whole genome shotgun (WGS) entry which is preliminary data.</text>
</comment>
<evidence type="ECO:0000313" key="2">
    <source>
        <dbReference type="EMBL" id="GAA4858153.1"/>
    </source>
</evidence>
<dbReference type="InterPro" id="IPR036249">
    <property type="entry name" value="Thioredoxin-like_sf"/>
</dbReference>
<keyword evidence="3" id="KW-1185">Reference proteome</keyword>
<dbReference type="Proteomes" id="UP001501323">
    <property type="component" value="Unassembled WGS sequence"/>
</dbReference>
<name>A0ABP9DXJ9_9GAMM</name>
<organism evidence="2 3">
    <name type="scientific">Luteimonas vadosa</name>
    <dbReference type="NCBI Taxonomy" id="1165507"/>
    <lineage>
        <taxon>Bacteria</taxon>
        <taxon>Pseudomonadati</taxon>
        <taxon>Pseudomonadota</taxon>
        <taxon>Gammaproteobacteria</taxon>
        <taxon>Lysobacterales</taxon>
        <taxon>Lysobacteraceae</taxon>
        <taxon>Luteimonas</taxon>
    </lineage>
</organism>
<accession>A0ABP9DXJ9</accession>
<dbReference type="SUPFAM" id="SSF52833">
    <property type="entry name" value="Thioredoxin-like"/>
    <property type="match status" value="1"/>
</dbReference>
<protein>
    <recommendedName>
        <fullName evidence="4">Thioredoxin domain-containing protein</fullName>
    </recommendedName>
</protein>
<keyword evidence="1" id="KW-0812">Transmembrane</keyword>